<dbReference type="SUPFAM" id="SSF56601">
    <property type="entry name" value="beta-lactamase/transpeptidase-like"/>
    <property type="match status" value="1"/>
</dbReference>
<dbReference type="Proteomes" id="UP000596742">
    <property type="component" value="Unassembled WGS sequence"/>
</dbReference>
<evidence type="ECO:0000313" key="3">
    <source>
        <dbReference type="EMBL" id="VDI01388.1"/>
    </source>
</evidence>
<accession>A0A8B6C789</accession>
<evidence type="ECO:0000256" key="1">
    <source>
        <dbReference type="SAM" id="SignalP"/>
    </source>
</evidence>
<dbReference type="PANTHER" id="PTHR46825">
    <property type="entry name" value="D-ALANYL-D-ALANINE-CARBOXYPEPTIDASE/ENDOPEPTIDASE AMPH"/>
    <property type="match status" value="1"/>
</dbReference>
<reference evidence="3" key="1">
    <citation type="submission" date="2018-11" db="EMBL/GenBank/DDBJ databases">
        <authorList>
            <person name="Alioto T."/>
            <person name="Alioto T."/>
        </authorList>
    </citation>
    <scope>NUCLEOTIDE SEQUENCE</scope>
</reference>
<dbReference type="PANTHER" id="PTHR46825:SF15">
    <property type="entry name" value="BETA-LACTAMASE-RELATED DOMAIN-CONTAINING PROTEIN"/>
    <property type="match status" value="1"/>
</dbReference>
<feature type="chain" id="PRO_5032762472" description="Beta-lactamase-related domain-containing protein" evidence="1">
    <location>
        <begin position="17"/>
        <end position="539"/>
    </location>
</feature>
<dbReference type="Gene3D" id="2.40.128.600">
    <property type="match status" value="1"/>
</dbReference>
<name>A0A8B6C789_MYTGA</name>
<feature type="signal peptide" evidence="1">
    <location>
        <begin position="1"/>
        <end position="16"/>
    </location>
</feature>
<protein>
    <recommendedName>
        <fullName evidence="2">Beta-lactamase-related domain-containing protein</fullName>
    </recommendedName>
</protein>
<dbReference type="EMBL" id="UYJE01001351">
    <property type="protein sequence ID" value="VDI01388.1"/>
    <property type="molecule type" value="Genomic_DNA"/>
</dbReference>
<dbReference type="AlphaFoldDB" id="A0A8B6C789"/>
<comment type="caution">
    <text evidence="3">The sequence shown here is derived from an EMBL/GenBank/DDBJ whole genome shotgun (WGS) entry which is preliminary data.</text>
</comment>
<evidence type="ECO:0000259" key="2">
    <source>
        <dbReference type="Pfam" id="PF00144"/>
    </source>
</evidence>
<dbReference type="Gene3D" id="3.40.710.10">
    <property type="entry name" value="DD-peptidase/beta-lactamase superfamily"/>
    <property type="match status" value="1"/>
</dbReference>
<dbReference type="InterPro" id="IPR012338">
    <property type="entry name" value="Beta-lactam/transpept-like"/>
</dbReference>
<dbReference type="OrthoDB" id="5946976at2759"/>
<organism evidence="3 4">
    <name type="scientific">Mytilus galloprovincialis</name>
    <name type="common">Mediterranean mussel</name>
    <dbReference type="NCBI Taxonomy" id="29158"/>
    <lineage>
        <taxon>Eukaryota</taxon>
        <taxon>Metazoa</taxon>
        <taxon>Spiralia</taxon>
        <taxon>Lophotrochozoa</taxon>
        <taxon>Mollusca</taxon>
        <taxon>Bivalvia</taxon>
        <taxon>Autobranchia</taxon>
        <taxon>Pteriomorphia</taxon>
        <taxon>Mytilida</taxon>
        <taxon>Mytiloidea</taxon>
        <taxon>Mytilidae</taxon>
        <taxon>Mytilinae</taxon>
        <taxon>Mytilus</taxon>
    </lineage>
</organism>
<gene>
    <name evidence="3" type="ORF">MGAL_10B029039</name>
</gene>
<dbReference type="Pfam" id="PF00144">
    <property type="entry name" value="Beta-lactamase"/>
    <property type="match status" value="1"/>
</dbReference>
<feature type="domain" description="Beta-lactamase-related" evidence="2">
    <location>
        <begin position="34"/>
        <end position="366"/>
    </location>
</feature>
<keyword evidence="1" id="KW-0732">Signal</keyword>
<dbReference type="InterPro" id="IPR050491">
    <property type="entry name" value="AmpC-like"/>
</dbReference>
<keyword evidence="4" id="KW-1185">Reference proteome</keyword>
<sequence length="539" mass="62325">MFRVFLLYSFVFCVNGSENVRIDQVLKDTLDCKFKSNKTVGLTVSVVRSDKVLFVGGYGFKDIEKKTPVTGDTLFQIASVSKAFASVLLTKLIEEKTNYTLDTRLKKILHGKKIFYDSLRSDYVTLRDLLSHKTGIPKHNEMRFDTDLTRKNLLARLKYLKPEGIFRGSYMYNNLMYGVVTYLAELIGNDSWENLVTKHIFEPLGMNTSTFATTADPENILLAKGYVEYYGELHPVEYNFTRQYGELCGSVCILITANDMSKWTRFFLNGGKLQDGTRLISEQAFIDITTPVNTIPYTYTHKYFSKPDIPLTNIQSNYALGWRIGYYRGYRMVVHTGSTWGYRAMLSWYPEADIGIFVAFTGNDPNYLYRLTLHNYIFDVYTGHVPYLNTSTICTYPEPWLKSDIPKEKPIYPKDRNTTRNQKEYIGMYKNKAYGKIKIGKHTEKNKLKLIYGYLTFVLYPSETKDEFYGDTSGIATKLVDVYKFKFKFHNDQVTLKATSFQEQPIFIRKGQLNNSVHPMYTTSLNLPVLILCIYLTMF</sequence>
<evidence type="ECO:0000313" key="4">
    <source>
        <dbReference type="Proteomes" id="UP000596742"/>
    </source>
</evidence>
<dbReference type="InterPro" id="IPR001466">
    <property type="entry name" value="Beta-lactam-related"/>
</dbReference>
<proteinExistence type="predicted"/>